<dbReference type="GO" id="GO:0032440">
    <property type="term" value="F:2-alkenal reductase [NAD(P)H] activity"/>
    <property type="evidence" value="ECO:0007669"/>
    <property type="project" value="UniProtKB-EC"/>
</dbReference>
<dbReference type="VEuPathDB" id="PiroplasmaDB:BEWA_020560"/>
<gene>
    <name evidence="7" type="ORF">BEWA_020560</name>
</gene>
<proteinExistence type="inferred from homology"/>
<keyword evidence="2" id="KW-0865">Zymogen</keyword>
<evidence type="ECO:0000259" key="6">
    <source>
        <dbReference type="SMART" id="SM00645"/>
    </source>
</evidence>
<keyword evidence="5" id="KW-1133">Transmembrane helix</keyword>
<feature type="region of interest" description="Disordered" evidence="4">
    <location>
        <begin position="113"/>
        <end position="133"/>
    </location>
</feature>
<name>L0AWC5_THEEQ</name>
<evidence type="ECO:0000256" key="3">
    <source>
        <dbReference type="ARBA" id="ARBA00023180"/>
    </source>
</evidence>
<dbReference type="EMBL" id="CP001669">
    <property type="protein sequence ID" value="AFZ79209.1"/>
    <property type="molecule type" value="Genomic_DNA"/>
</dbReference>
<dbReference type="SUPFAM" id="SSF54001">
    <property type="entry name" value="Cysteine proteinases"/>
    <property type="match status" value="1"/>
</dbReference>
<dbReference type="GO" id="GO:0006508">
    <property type="term" value="P:proteolysis"/>
    <property type="evidence" value="ECO:0007669"/>
    <property type="project" value="UniProtKB-KW"/>
</dbReference>
<dbReference type="EC" id="1.3.1.74" evidence="7"/>
<keyword evidence="7" id="KW-0645">Protease</keyword>
<feature type="domain" description="Peptidase C1A papain C-terminal" evidence="6">
    <location>
        <begin position="304"/>
        <end position="510"/>
    </location>
</feature>
<dbReference type="CDD" id="cd02248">
    <property type="entry name" value="Peptidase_C1A"/>
    <property type="match status" value="1"/>
</dbReference>
<keyword evidence="5" id="KW-0812">Transmembrane</keyword>
<evidence type="ECO:0000256" key="4">
    <source>
        <dbReference type="SAM" id="MobiDB-lite"/>
    </source>
</evidence>
<evidence type="ECO:0000313" key="8">
    <source>
        <dbReference type="Proteomes" id="UP000031512"/>
    </source>
</evidence>
<accession>L0AWC5</accession>
<dbReference type="InterPro" id="IPR038765">
    <property type="entry name" value="Papain-like_cys_pep_sf"/>
</dbReference>
<evidence type="ECO:0000256" key="5">
    <source>
        <dbReference type="SAM" id="Phobius"/>
    </source>
</evidence>
<dbReference type="GeneID" id="15803713"/>
<dbReference type="InterPro" id="IPR000668">
    <property type="entry name" value="Peptidase_C1A_C"/>
</dbReference>
<dbReference type="Pfam" id="PF00112">
    <property type="entry name" value="Peptidase_C1"/>
    <property type="match status" value="1"/>
</dbReference>
<feature type="compositionally biased region" description="Basic and acidic residues" evidence="4">
    <location>
        <begin position="64"/>
        <end position="79"/>
    </location>
</feature>
<dbReference type="PRINTS" id="PR00705">
    <property type="entry name" value="PAPAIN"/>
</dbReference>
<evidence type="ECO:0000256" key="1">
    <source>
        <dbReference type="ARBA" id="ARBA00008455"/>
    </source>
</evidence>
<organism evidence="7 8">
    <name type="scientific">Theileria equi strain WA</name>
    <dbReference type="NCBI Taxonomy" id="1537102"/>
    <lineage>
        <taxon>Eukaryota</taxon>
        <taxon>Sar</taxon>
        <taxon>Alveolata</taxon>
        <taxon>Apicomplexa</taxon>
        <taxon>Aconoidasida</taxon>
        <taxon>Piroplasmida</taxon>
        <taxon>Theileriidae</taxon>
        <taxon>Theileria</taxon>
    </lineage>
</organism>
<comment type="similarity">
    <text evidence="1">Belongs to the peptidase C1 family.</text>
</comment>
<sequence>MTYSQLSCNVSTGRQTGENNLWTGRSKRRIWIFLVLIAVVITVIVIPTAVFNGNSEESGPTEVEEGKHDERNEQFHVEEDSVDNEDEIVIPDHTPEEIKDDIEDPKKIVTIKPTKKNPAFGPTTKPPEKKRDPKAKEMIFHKLKEELERRHIKYFEHGTHRTCRIATGTCSCVNSRNEVVYLSSHDLAVICNVVEFLDDEVRVDFEVETFIRMKKHNKKYGTDYCTYAEVQERFYFFRRDAIIIEGHNKNQSKLFVLGYGPNAGSVKDGVKKGDVGYGDLFNGIEFGKFPFTEFDFNGTKLKVPEPTFDWRKRGYVSEVRVQICGSCWAMASASAFDTFVHMKTGEKKKYSVQQILDCASSLSGCNGGSIILGFRYIKNNKMCTEEEYPYKGVKGICEDHKCTGENVARSLEFIHYETAEKQLEENGPFAVAITSDRKLSLYAGGIFDATCIGPDSHAVVIIGHGVDPATNQKYWIAKNSWGTNWGESGYFRIWNHAVRNQYGVMVSYCNLLESARGFS</sequence>
<keyword evidence="5" id="KW-0472">Membrane</keyword>
<reference evidence="7 8" key="1">
    <citation type="journal article" date="2012" name="BMC Genomics">
        <title>Comparative genomic analysis and phylogenetic position of Theileria equi.</title>
        <authorList>
            <person name="Kappmeyer L.S."/>
            <person name="Thiagarajan M."/>
            <person name="Herndon D.R."/>
            <person name="Ramsay J.D."/>
            <person name="Caler E."/>
            <person name="Djikeng A."/>
            <person name="Gillespie J.J."/>
            <person name="Lau A.O."/>
            <person name="Roalson E.H."/>
            <person name="Silva J.C."/>
            <person name="Silva M.G."/>
            <person name="Suarez C.E."/>
            <person name="Ueti M.W."/>
            <person name="Nene V.M."/>
            <person name="Mealey R.H."/>
            <person name="Knowles D.P."/>
            <person name="Brayton K.A."/>
        </authorList>
    </citation>
    <scope>NUCLEOTIDE SEQUENCE [LARGE SCALE GENOMIC DNA]</scope>
    <source>
        <strain evidence="7 8">WA</strain>
    </source>
</reference>
<keyword evidence="7" id="KW-0378">Hydrolase</keyword>
<dbReference type="PANTHER" id="PTHR12411">
    <property type="entry name" value="CYSTEINE PROTEASE FAMILY C1-RELATED"/>
    <property type="match status" value="1"/>
</dbReference>
<evidence type="ECO:0000313" key="7">
    <source>
        <dbReference type="EMBL" id="AFZ79209.1"/>
    </source>
</evidence>
<dbReference type="KEGG" id="beq:BEWA_020560"/>
<keyword evidence="3" id="KW-0325">Glycoprotein</keyword>
<evidence type="ECO:0000256" key="2">
    <source>
        <dbReference type="ARBA" id="ARBA00023145"/>
    </source>
</evidence>
<dbReference type="PROSITE" id="PS00640">
    <property type="entry name" value="THIOL_PROTEASE_ASN"/>
    <property type="match status" value="1"/>
</dbReference>
<dbReference type="GO" id="GO:0008234">
    <property type="term" value="F:cysteine-type peptidase activity"/>
    <property type="evidence" value="ECO:0007669"/>
    <property type="project" value="InterPro"/>
</dbReference>
<dbReference type="AlphaFoldDB" id="L0AWC5"/>
<dbReference type="eggNOG" id="KOG1543">
    <property type="taxonomic scope" value="Eukaryota"/>
</dbReference>
<feature type="transmembrane region" description="Helical" evidence="5">
    <location>
        <begin position="30"/>
        <end position="51"/>
    </location>
</feature>
<dbReference type="Proteomes" id="UP000031512">
    <property type="component" value="Chromosome 1"/>
</dbReference>
<dbReference type="InterPro" id="IPR013128">
    <property type="entry name" value="Peptidase_C1A"/>
</dbReference>
<keyword evidence="8" id="KW-1185">Reference proteome</keyword>
<protein>
    <submittedName>
        <fullName evidence="7">Papain cysteine protease family protein</fullName>
        <ecNumber evidence="7">1.3.1.74</ecNumber>
    </submittedName>
</protein>
<dbReference type="RefSeq" id="XP_004828875.1">
    <property type="nucleotide sequence ID" value="XM_004828818.1"/>
</dbReference>
<dbReference type="SMART" id="SM00645">
    <property type="entry name" value="Pept_C1"/>
    <property type="match status" value="1"/>
</dbReference>
<keyword evidence="7" id="KW-0560">Oxidoreductase</keyword>
<dbReference type="Gene3D" id="3.90.70.10">
    <property type="entry name" value="Cysteine proteinases"/>
    <property type="match status" value="1"/>
</dbReference>
<dbReference type="STRING" id="1537102.L0AWC5"/>
<feature type="region of interest" description="Disordered" evidence="4">
    <location>
        <begin position="52"/>
        <end position="82"/>
    </location>
</feature>
<dbReference type="InterPro" id="IPR025661">
    <property type="entry name" value="Pept_asp_AS"/>
</dbReference>
<dbReference type="InterPro" id="IPR039417">
    <property type="entry name" value="Peptidase_C1A_papain-like"/>
</dbReference>
<dbReference type="OrthoDB" id="190265at2759"/>